<comment type="caution">
    <text evidence="2">The sequence shown here is derived from an EMBL/GenBank/DDBJ whole genome shotgun (WGS) entry which is preliminary data.</text>
</comment>
<protein>
    <submittedName>
        <fullName evidence="2">Uncharacterized protein</fullName>
    </submittedName>
</protein>
<dbReference type="RefSeq" id="XP_040725896.1">
    <property type="nucleotide sequence ID" value="XM_040869066.1"/>
</dbReference>
<feature type="chain" id="PRO_5012033700" evidence="1">
    <location>
        <begin position="24"/>
        <end position="151"/>
    </location>
</feature>
<name>A0A1Y2FI15_PROLT</name>
<dbReference type="GeneID" id="63785665"/>
<evidence type="ECO:0000313" key="3">
    <source>
        <dbReference type="Proteomes" id="UP000193685"/>
    </source>
</evidence>
<gene>
    <name evidence="2" type="ORF">BCR37DRAFT_378573</name>
</gene>
<reference evidence="2 3" key="1">
    <citation type="submission" date="2016-07" db="EMBL/GenBank/DDBJ databases">
        <title>Pervasive Adenine N6-methylation of Active Genes in Fungi.</title>
        <authorList>
            <consortium name="DOE Joint Genome Institute"/>
            <person name="Mondo S.J."/>
            <person name="Dannebaum R.O."/>
            <person name="Kuo R.C."/>
            <person name="Labutti K."/>
            <person name="Haridas S."/>
            <person name="Kuo A."/>
            <person name="Salamov A."/>
            <person name="Ahrendt S.R."/>
            <person name="Lipzen A."/>
            <person name="Sullivan W."/>
            <person name="Andreopoulos W.B."/>
            <person name="Clum A."/>
            <person name="Lindquist E."/>
            <person name="Daum C."/>
            <person name="Ramamoorthy G.K."/>
            <person name="Gryganskyi A."/>
            <person name="Culley D."/>
            <person name="Magnuson J.K."/>
            <person name="James T.Y."/>
            <person name="O'Malley M.A."/>
            <person name="Stajich J.E."/>
            <person name="Spatafora J.W."/>
            <person name="Visel A."/>
            <person name="Grigoriev I.V."/>
        </authorList>
    </citation>
    <scope>NUCLEOTIDE SEQUENCE [LARGE SCALE GENOMIC DNA]</scope>
    <source>
        <strain evidence="2 3">12-1054</strain>
    </source>
</reference>
<evidence type="ECO:0000256" key="1">
    <source>
        <dbReference type="SAM" id="SignalP"/>
    </source>
</evidence>
<feature type="signal peptide" evidence="1">
    <location>
        <begin position="1"/>
        <end position="23"/>
    </location>
</feature>
<dbReference type="AlphaFoldDB" id="A0A1Y2FI15"/>
<proteinExistence type="predicted"/>
<dbReference type="Proteomes" id="UP000193685">
    <property type="component" value="Unassembled WGS sequence"/>
</dbReference>
<organism evidence="2 3">
    <name type="scientific">Protomyces lactucae-debilis</name>
    <dbReference type="NCBI Taxonomy" id="2754530"/>
    <lineage>
        <taxon>Eukaryota</taxon>
        <taxon>Fungi</taxon>
        <taxon>Dikarya</taxon>
        <taxon>Ascomycota</taxon>
        <taxon>Taphrinomycotina</taxon>
        <taxon>Taphrinomycetes</taxon>
        <taxon>Taphrinales</taxon>
        <taxon>Protomycetaceae</taxon>
        <taxon>Protomyces</taxon>
    </lineage>
</organism>
<keyword evidence="1" id="KW-0732">Signal</keyword>
<keyword evidence="3" id="KW-1185">Reference proteome</keyword>
<evidence type="ECO:0000313" key="2">
    <source>
        <dbReference type="EMBL" id="ORY83601.1"/>
    </source>
</evidence>
<accession>A0A1Y2FI15</accession>
<sequence length="151" mass="16951">MQGQIVGYLALVSAMMNFGPASANDDALEEDFSRNCPHAPGIHKKSCYKMFCQLEVCFHDNTGPVQYLNKVLNDIFIMNHAREPGLGGVLKNWTRTDPEEWCNYGLRKGSATIQQWRRSCYDNPLVDFSLNHGVEGSLKGGCWAKNQVHCP</sequence>
<dbReference type="EMBL" id="MCFI01000007">
    <property type="protein sequence ID" value="ORY83601.1"/>
    <property type="molecule type" value="Genomic_DNA"/>
</dbReference>